<dbReference type="EMBL" id="CDMY01000480">
    <property type="protein sequence ID" value="CEM16648.1"/>
    <property type="molecule type" value="Genomic_DNA"/>
</dbReference>
<feature type="region of interest" description="Disordered" evidence="1">
    <location>
        <begin position="486"/>
        <end position="548"/>
    </location>
</feature>
<gene>
    <name evidence="2" type="ORF">Vbra_15953</name>
</gene>
<organism evidence="2 3">
    <name type="scientific">Vitrella brassicaformis (strain CCMP3155)</name>
    <dbReference type="NCBI Taxonomy" id="1169540"/>
    <lineage>
        <taxon>Eukaryota</taxon>
        <taxon>Sar</taxon>
        <taxon>Alveolata</taxon>
        <taxon>Colpodellida</taxon>
        <taxon>Vitrellaceae</taxon>
        <taxon>Vitrella</taxon>
    </lineage>
</organism>
<name>A0A0G4FQD3_VITBC</name>
<proteinExistence type="predicted"/>
<dbReference type="InParanoid" id="A0A0G4FQD3"/>
<feature type="compositionally biased region" description="Low complexity" evidence="1">
    <location>
        <begin position="505"/>
        <end position="516"/>
    </location>
</feature>
<evidence type="ECO:0000313" key="2">
    <source>
        <dbReference type="EMBL" id="CEM16648.1"/>
    </source>
</evidence>
<dbReference type="Proteomes" id="UP000041254">
    <property type="component" value="Unassembled WGS sequence"/>
</dbReference>
<feature type="region of interest" description="Disordered" evidence="1">
    <location>
        <begin position="1"/>
        <end position="21"/>
    </location>
</feature>
<reference evidence="2 3" key="1">
    <citation type="submission" date="2014-11" db="EMBL/GenBank/DDBJ databases">
        <authorList>
            <person name="Zhu J."/>
            <person name="Qi W."/>
            <person name="Song R."/>
        </authorList>
    </citation>
    <scope>NUCLEOTIDE SEQUENCE [LARGE SCALE GENOMIC DNA]</scope>
</reference>
<evidence type="ECO:0000256" key="1">
    <source>
        <dbReference type="SAM" id="MobiDB-lite"/>
    </source>
</evidence>
<dbReference type="AlphaFoldDB" id="A0A0G4FQD3"/>
<protein>
    <submittedName>
        <fullName evidence="2">Uncharacterized protein</fullName>
    </submittedName>
</protein>
<sequence>MPPKERRSPDIQHQDDDLTPRWRPLANTGDAAMVCRAAALLILCGWACGCWAQLQPRGLQVDNGIENAPKVSGATVEDVLNLTEALQPFAAGDSLQAISVTDRFLVIPPQPSSTSPPSLSASQPSNNPLVHDAPVLVFRATTAPEKQELFIVGLADKPQLKRLELPASITPADSDKDLDFVTMPGDAKTGALLDGRYYTVAEYTDKSLVLFGVELDSRGGALATPMGVIGTADTASHELAVFDGKLWVYGERASSTGVFIISPPPLPRRLTPWLMDTDTSAVGTLQLRDGSSLPRSPAWRPLTFINGQFYFVAGRGDMFIAEKMRNGIDGRDGREIEMTEGITNANAHLLRQREGGRDTYQAVRMSASARGLLDQEAGVRVTANRTNGAFAVWTGRLCFAGAAGDGTAGILCYNPRDDDVRLMPDQKRRNQVGVAMPSKPLAFTVVHDAIARQPVIYFSAVEKDSPHSGRKLFYFDGEAIHPVAVPPSSMTSAATQPLTPVHPQTAATPADTPAATNLRGGDTSVALKAPAPTSGEDQPGRVLFGGQHPKLGTTIYEMEIWGKGREERVIKPIDVSGSEPRGYGSLGTSALYVAVERDGHLVLVKVTPTEG</sequence>
<accession>A0A0G4FQD3</accession>
<keyword evidence="3" id="KW-1185">Reference proteome</keyword>
<evidence type="ECO:0000313" key="3">
    <source>
        <dbReference type="Proteomes" id="UP000041254"/>
    </source>
</evidence>
<feature type="compositionally biased region" description="Polar residues" evidence="1">
    <location>
        <begin position="488"/>
        <end position="498"/>
    </location>
</feature>
<dbReference type="VEuPathDB" id="CryptoDB:Vbra_15953"/>
<feature type="compositionally biased region" description="Basic and acidic residues" evidence="1">
    <location>
        <begin position="1"/>
        <end position="20"/>
    </location>
</feature>